<evidence type="ECO:0000256" key="4">
    <source>
        <dbReference type="ARBA" id="ARBA00055538"/>
    </source>
</evidence>
<evidence type="ECO:0000259" key="6">
    <source>
        <dbReference type="SMART" id="SM00062"/>
    </source>
</evidence>
<proteinExistence type="inferred from homology"/>
<dbReference type="SUPFAM" id="SSF53850">
    <property type="entry name" value="Periplasmic binding protein-like II"/>
    <property type="match status" value="1"/>
</dbReference>
<protein>
    <recommendedName>
        <fullName evidence="5">Putative aliphatic sulfonates-binding protein</fullName>
    </recommendedName>
</protein>
<dbReference type="EMBL" id="JABBFZ010000004">
    <property type="protein sequence ID" value="NML31167.1"/>
    <property type="molecule type" value="Genomic_DNA"/>
</dbReference>
<dbReference type="NCBIfam" id="TIGR01728">
    <property type="entry name" value="SsuA_fam"/>
    <property type="match status" value="1"/>
</dbReference>
<dbReference type="Gene3D" id="3.40.190.10">
    <property type="entry name" value="Periplasmic binding protein-like II"/>
    <property type="match status" value="2"/>
</dbReference>
<sequence length="288" mass="30561">MPTEFRVGYQKAGLLGAAKKDAVFERRLKPLGIETVTWSEFELGPAIMDAIGAGAIDFGWAGDVPAIDAQSAGAKFVYAACMPASAHGMLVREGSAIRSLADIRGKKVAFARATSGQSVLLKLLAKAGLTYGDIVPVFMSPKAASAALSRGDIDVWVVHDPFFALAERVQRAHAIASTKDIVNGNSVYVATPEFARKYPKTLAAVLDEVTNVTTWAAQNRDKFAEATSAAIGMDVDAVRVAIDRSDLTVGPVTRAVVAQLQETADVFLKLGFISKPIVVRDAVWPIAS</sequence>
<dbReference type="InterPro" id="IPR010067">
    <property type="entry name" value="ABC_SsuA_sub-bd"/>
</dbReference>
<organism evidence="7 8">
    <name type="scientific">Paraburkholderia antibiotica</name>
    <dbReference type="NCBI Taxonomy" id="2728839"/>
    <lineage>
        <taxon>Bacteria</taxon>
        <taxon>Pseudomonadati</taxon>
        <taxon>Pseudomonadota</taxon>
        <taxon>Betaproteobacteria</taxon>
        <taxon>Burkholderiales</taxon>
        <taxon>Burkholderiaceae</taxon>
        <taxon>Paraburkholderia</taxon>
    </lineage>
</organism>
<dbReference type="InterPro" id="IPR001638">
    <property type="entry name" value="Solute-binding_3/MltF_N"/>
</dbReference>
<dbReference type="SMART" id="SM00062">
    <property type="entry name" value="PBPb"/>
    <property type="match status" value="1"/>
</dbReference>
<dbReference type="GO" id="GO:0016020">
    <property type="term" value="C:membrane"/>
    <property type="evidence" value="ECO:0007669"/>
    <property type="project" value="InterPro"/>
</dbReference>
<dbReference type="FunFam" id="3.40.190.10:FF:000050">
    <property type="entry name" value="Sulfonate ABC transporter substrate-binding protein"/>
    <property type="match status" value="1"/>
</dbReference>
<keyword evidence="2" id="KW-0813">Transport</keyword>
<comment type="similarity">
    <text evidence="1">Belongs to the bacterial solute-binding protein SsuA/TauA family.</text>
</comment>
<keyword evidence="8" id="KW-1185">Reference proteome</keyword>
<dbReference type="PANTHER" id="PTHR30024:SF42">
    <property type="entry name" value="ALIPHATIC SULFONATES-BINDING PROTEIN-RELATED"/>
    <property type="match status" value="1"/>
</dbReference>
<dbReference type="AlphaFoldDB" id="A0A7X9X4Z3"/>
<dbReference type="PANTHER" id="PTHR30024">
    <property type="entry name" value="ALIPHATIC SULFONATES-BINDING PROTEIN-RELATED"/>
    <property type="match status" value="1"/>
</dbReference>
<name>A0A7X9X4Z3_9BURK</name>
<dbReference type="GO" id="GO:0042626">
    <property type="term" value="F:ATPase-coupled transmembrane transporter activity"/>
    <property type="evidence" value="ECO:0007669"/>
    <property type="project" value="InterPro"/>
</dbReference>
<accession>A0A7X9X4Z3</accession>
<gene>
    <name evidence="7" type="ORF">HHL14_10000</name>
</gene>
<keyword evidence="3" id="KW-0732">Signal</keyword>
<feature type="domain" description="Solute-binding protein family 3/N-terminal" evidence="6">
    <location>
        <begin position="4"/>
        <end position="234"/>
    </location>
</feature>
<evidence type="ECO:0000313" key="7">
    <source>
        <dbReference type="EMBL" id="NML31167.1"/>
    </source>
</evidence>
<evidence type="ECO:0000256" key="5">
    <source>
        <dbReference type="ARBA" id="ARBA00070228"/>
    </source>
</evidence>
<comment type="caution">
    <text evidence="7">The sequence shown here is derived from an EMBL/GenBank/DDBJ whole genome shotgun (WGS) entry which is preliminary data.</text>
</comment>
<evidence type="ECO:0000256" key="1">
    <source>
        <dbReference type="ARBA" id="ARBA00010742"/>
    </source>
</evidence>
<comment type="function">
    <text evidence="4">Part of a binding-protein-dependent transport system for aliphatic sulfonates. Putative binding protein.</text>
</comment>
<reference evidence="7 8" key="1">
    <citation type="submission" date="2020-04" db="EMBL/GenBank/DDBJ databases">
        <title>Paraburkholderia sp. G-4-1-8 isolated from soil.</title>
        <authorList>
            <person name="Dahal R.H."/>
        </authorList>
    </citation>
    <scope>NUCLEOTIDE SEQUENCE [LARGE SCALE GENOMIC DNA]</scope>
    <source>
        <strain evidence="7 8">G-4-1-8</strain>
    </source>
</reference>
<evidence type="ECO:0000313" key="8">
    <source>
        <dbReference type="Proteomes" id="UP000583127"/>
    </source>
</evidence>
<dbReference type="Pfam" id="PF12974">
    <property type="entry name" value="Phosphonate-bd"/>
    <property type="match status" value="1"/>
</dbReference>
<evidence type="ECO:0000256" key="3">
    <source>
        <dbReference type="ARBA" id="ARBA00022729"/>
    </source>
</evidence>
<dbReference type="Proteomes" id="UP000583127">
    <property type="component" value="Unassembled WGS sequence"/>
</dbReference>
<evidence type="ECO:0000256" key="2">
    <source>
        <dbReference type="ARBA" id="ARBA00022448"/>
    </source>
</evidence>
<dbReference type="RefSeq" id="WP_169497443.1">
    <property type="nucleotide sequence ID" value="NZ_JABBFZ010000004.1"/>
</dbReference>